<comment type="caution">
    <text evidence="1">The sequence shown here is derived from an EMBL/GenBank/DDBJ whole genome shotgun (WGS) entry which is preliminary data.</text>
</comment>
<organism evidence="1 2">
    <name type="scientific">Entomophthora muscae</name>
    <dbReference type="NCBI Taxonomy" id="34485"/>
    <lineage>
        <taxon>Eukaryota</taxon>
        <taxon>Fungi</taxon>
        <taxon>Fungi incertae sedis</taxon>
        <taxon>Zoopagomycota</taxon>
        <taxon>Entomophthoromycotina</taxon>
        <taxon>Entomophthoromycetes</taxon>
        <taxon>Entomophthorales</taxon>
        <taxon>Entomophthoraceae</taxon>
        <taxon>Entomophthora</taxon>
    </lineage>
</organism>
<keyword evidence="2" id="KW-1185">Reference proteome</keyword>
<evidence type="ECO:0000313" key="2">
    <source>
        <dbReference type="Proteomes" id="UP001165960"/>
    </source>
</evidence>
<protein>
    <submittedName>
        <fullName evidence="1">Uncharacterized protein</fullName>
    </submittedName>
</protein>
<dbReference type="EMBL" id="QTSX02003584">
    <property type="protein sequence ID" value="KAJ9070247.1"/>
    <property type="molecule type" value="Genomic_DNA"/>
</dbReference>
<gene>
    <name evidence="1" type="ORF">DSO57_1010286</name>
</gene>
<sequence length="237" mass="26280">MKEIPAALPLSNVPPTQDFSKLGFIYITLLGLVNQVVPHTGSWRPLATAVNYLVCIVPIVYMAFQAQPASTVGAQSDSGYSLFKLTYGYKLEIATHNNLLYVKIPPGKPPTVGQAPALQHIRLKAKIAETKRLKAQNITSTKELLPINSPVCILSGNRKKLDSVHWGPGRVIKYRPEHNTYLVKLQGAKNPIIKKYYRTCLRLSKGEHSTRLVPTSKQLQEHKVAAVKTKAPRDVPE</sequence>
<proteinExistence type="predicted"/>
<reference evidence="1" key="1">
    <citation type="submission" date="2022-04" db="EMBL/GenBank/DDBJ databases">
        <title>Genome of the entomopathogenic fungus Entomophthora muscae.</title>
        <authorList>
            <person name="Elya C."/>
            <person name="Lovett B.R."/>
            <person name="Lee E."/>
            <person name="Macias A.M."/>
            <person name="Hajek A.E."/>
            <person name="De Bivort B.L."/>
            <person name="Kasson M.T."/>
            <person name="De Fine Licht H.H."/>
            <person name="Stajich J.E."/>
        </authorList>
    </citation>
    <scope>NUCLEOTIDE SEQUENCE</scope>
    <source>
        <strain evidence="1">Berkeley</strain>
    </source>
</reference>
<dbReference type="Proteomes" id="UP001165960">
    <property type="component" value="Unassembled WGS sequence"/>
</dbReference>
<name>A0ACC2T7I4_9FUNG</name>
<accession>A0ACC2T7I4</accession>
<evidence type="ECO:0000313" key="1">
    <source>
        <dbReference type="EMBL" id="KAJ9070247.1"/>
    </source>
</evidence>